<evidence type="ECO:0000256" key="1">
    <source>
        <dbReference type="SAM" id="MobiDB-lite"/>
    </source>
</evidence>
<gene>
    <name evidence="2" type="ORF">BURPS1710A_2923</name>
</gene>
<sequence>MGRAGCGRHADGTRKDGGSAHCSLLSVAREGVVGSASNPH</sequence>
<proteinExistence type="predicted"/>
<dbReference type="HOGENOM" id="CLU_3286228_0_0_4"/>
<reference evidence="2" key="1">
    <citation type="submission" date="2009-05" db="EMBL/GenBank/DDBJ databases">
        <authorList>
            <person name="Harkins D.M."/>
            <person name="DeShazer D."/>
            <person name="Woods D.E."/>
            <person name="Brinkac L.M."/>
            <person name="Brown K.A."/>
            <person name="Hung G.C."/>
            <person name="Tuanyok A."/>
            <person name="Zhang B."/>
            <person name="Nierman W.C."/>
        </authorList>
    </citation>
    <scope>NUCLEOTIDE SEQUENCE [LARGE SCALE GENOMIC DNA]</scope>
    <source>
        <strain evidence="2">1710a</strain>
    </source>
</reference>
<feature type="compositionally biased region" description="Basic and acidic residues" evidence="1">
    <location>
        <begin position="8"/>
        <end position="18"/>
    </location>
</feature>
<dbReference type="AlphaFoldDB" id="A0A0E1W8Y1"/>
<feature type="region of interest" description="Disordered" evidence="1">
    <location>
        <begin position="1"/>
        <end position="20"/>
    </location>
</feature>
<name>A0A0E1W8Y1_BURPE</name>
<dbReference type="Proteomes" id="UP000001812">
    <property type="component" value="Chromosome I"/>
</dbReference>
<accession>A0A0E1W8Y1</accession>
<organism evidence="2">
    <name type="scientific">Burkholderia pseudomallei 1710a</name>
    <dbReference type="NCBI Taxonomy" id="320371"/>
    <lineage>
        <taxon>Bacteria</taxon>
        <taxon>Pseudomonadati</taxon>
        <taxon>Pseudomonadota</taxon>
        <taxon>Betaproteobacteria</taxon>
        <taxon>Burkholderiales</taxon>
        <taxon>Burkholderiaceae</taxon>
        <taxon>Burkholderia</taxon>
        <taxon>pseudomallei group</taxon>
    </lineage>
</organism>
<dbReference type="EMBL" id="CM000832">
    <property type="protein sequence ID" value="EET08801.1"/>
    <property type="molecule type" value="Genomic_DNA"/>
</dbReference>
<protein>
    <submittedName>
        <fullName evidence="2">Uncharacterized protein</fullName>
    </submittedName>
</protein>
<evidence type="ECO:0000313" key="2">
    <source>
        <dbReference type="EMBL" id="EET08801.1"/>
    </source>
</evidence>